<evidence type="ECO:0000313" key="2">
    <source>
        <dbReference type="Proteomes" id="UP000234681"/>
    </source>
</evidence>
<proteinExistence type="predicted"/>
<sequence>MTRVPLSKCTPTPQPHPTLHCLVDIWENLPASIANESTCLALLPNVVGTSSPPSAAPPPHFRALPPSDSIHSCTCRPEFRA</sequence>
<dbReference type="Proteomes" id="UP000234681">
    <property type="component" value="Chromosome 20"/>
</dbReference>
<organism evidence="1 2">
    <name type="scientific">Rattus norvegicus</name>
    <name type="common">Rat</name>
    <dbReference type="NCBI Taxonomy" id="10116"/>
    <lineage>
        <taxon>Eukaryota</taxon>
        <taxon>Metazoa</taxon>
        <taxon>Chordata</taxon>
        <taxon>Craniata</taxon>
        <taxon>Vertebrata</taxon>
        <taxon>Euteleostomi</taxon>
        <taxon>Mammalia</taxon>
        <taxon>Eutheria</taxon>
        <taxon>Euarchontoglires</taxon>
        <taxon>Glires</taxon>
        <taxon>Rodentia</taxon>
        <taxon>Myomorpha</taxon>
        <taxon>Muroidea</taxon>
        <taxon>Muridae</taxon>
        <taxon>Murinae</taxon>
        <taxon>Rattus</taxon>
    </lineage>
</organism>
<name>A6JKV9_RAT</name>
<reference evidence="2" key="1">
    <citation type="submission" date="2005-09" db="EMBL/GenBank/DDBJ databases">
        <authorList>
            <person name="Mural R.J."/>
            <person name="Li P.W."/>
            <person name="Adams M.D."/>
            <person name="Amanatides P.G."/>
            <person name="Baden-Tillson H."/>
            <person name="Barnstead M."/>
            <person name="Chin S.H."/>
            <person name="Dew I."/>
            <person name="Evans C.A."/>
            <person name="Ferriera S."/>
            <person name="Flanigan M."/>
            <person name="Fosler C."/>
            <person name="Glodek A."/>
            <person name="Gu Z."/>
            <person name="Holt R.A."/>
            <person name="Jennings D."/>
            <person name="Kraft C.L."/>
            <person name="Lu F."/>
            <person name="Nguyen T."/>
            <person name="Nusskern D.R."/>
            <person name="Pfannkoch C.M."/>
            <person name="Sitter C."/>
            <person name="Sutton G.G."/>
            <person name="Venter J.C."/>
            <person name="Wang Z."/>
            <person name="Woodage T."/>
            <person name="Zheng X.H."/>
            <person name="Zhong F."/>
        </authorList>
    </citation>
    <scope>NUCLEOTIDE SEQUENCE [LARGE SCALE GENOMIC DNA]</scope>
    <source>
        <strain>BN</strain>
        <strain evidence="2">Sprague-Dawley</strain>
    </source>
</reference>
<accession>A6JKV9</accession>
<gene>
    <name evidence="1" type="ORF">rCG_60698</name>
</gene>
<dbReference type="AlphaFoldDB" id="A6JKV9"/>
<evidence type="ECO:0000313" key="1">
    <source>
        <dbReference type="EMBL" id="EDL97325.1"/>
    </source>
</evidence>
<dbReference type="EMBL" id="CH473988">
    <property type="protein sequence ID" value="EDL97325.1"/>
    <property type="molecule type" value="Genomic_DNA"/>
</dbReference>
<protein>
    <submittedName>
        <fullName evidence="1">RCG60698</fullName>
    </submittedName>
</protein>